<feature type="transmembrane region" description="Helical" evidence="1">
    <location>
        <begin position="171"/>
        <end position="192"/>
    </location>
</feature>
<feature type="transmembrane region" description="Helical" evidence="1">
    <location>
        <begin position="257"/>
        <end position="281"/>
    </location>
</feature>
<keyword evidence="3" id="KW-1185">Reference proteome</keyword>
<dbReference type="RefSeq" id="WP_209901193.1">
    <property type="nucleotide sequence ID" value="NZ_BAAAJW010000010.1"/>
</dbReference>
<evidence type="ECO:0000313" key="2">
    <source>
        <dbReference type="EMBL" id="MBP2381776.1"/>
    </source>
</evidence>
<feature type="transmembrane region" description="Helical" evidence="1">
    <location>
        <begin position="34"/>
        <end position="62"/>
    </location>
</feature>
<feature type="transmembrane region" description="Helical" evidence="1">
    <location>
        <begin position="6"/>
        <end position="22"/>
    </location>
</feature>
<feature type="transmembrane region" description="Helical" evidence="1">
    <location>
        <begin position="74"/>
        <end position="93"/>
    </location>
</feature>
<protein>
    <recommendedName>
        <fullName evidence="4">Integral membrane protein</fullName>
    </recommendedName>
</protein>
<evidence type="ECO:0000256" key="1">
    <source>
        <dbReference type="SAM" id="Phobius"/>
    </source>
</evidence>
<dbReference type="Proteomes" id="UP001519290">
    <property type="component" value="Unassembled WGS sequence"/>
</dbReference>
<gene>
    <name evidence="2" type="ORF">JOF43_001733</name>
</gene>
<feature type="transmembrane region" description="Helical" evidence="1">
    <location>
        <begin position="113"/>
        <end position="139"/>
    </location>
</feature>
<feature type="transmembrane region" description="Helical" evidence="1">
    <location>
        <begin position="213"/>
        <end position="233"/>
    </location>
</feature>
<sequence length="300" mass="31533">MWYLLAPTLVGIVCAVPFWLAGRARRPRLDRRHAVLTATAAGTSSLVMTAFTLSAMAAVFVIPIPAYPWDVFSAIRYLLPVLLGILVVLTLGIPSRSGRSSGAQLTPRTWFSFLDRIWIAITLIVLGIVVAVTVAAGLASERDEAGQFTRYVIELGPGGSATNIYGWHHSVGPLIAVIILLAAAVAALAGIARPPHTEDVEADIARRRLRSTNVARIATGALLLHLATVLRSLEVTSSMSLTVGAASGENFRSGTSFAALTPVLGGGALLAGSIGLALWIVTALSSRSRPTQSAREKVPA</sequence>
<dbReference type="EMBL" id="JAGIOD010000001">
    <property type="protein sequence ID" value="MBP2381776.1"/>
    <property type="molecule type" value="Genomic_DNA"/>
</dbReference>
<evidence type="ECO:0000313" key="3">
    <source>
        <dbReference type="Proteomes" id="UP001519290"/>
    </source>
</evidence>
<accession>A0ABS4X0B0</accession>
<organism evidence="2 3">
    <name type="scientific">Brachybacterium sacelli</name>
    <dbReference type="NCBI Taxonomy" id="173364"/>
    <lineage>
        <taxon>Bacteria</taxon>
        <taxon>Bacillati</taxon>
        <taxon>Actinomycetota</taxon>
        <taxon>Actinomycetes</taxon>
        <taxon>Micrococcales</taxon>
        <taxon>Dermabacteraceae</taxon>
        <taxon>Brachybacterium</taxon>
    </lineage>
</organism>
<proteinExistence type="predicted"/>
<comment type="caution">
    <text evidence="2">The sequence shown here is derived from an EMBL/GenBank/DDBJ whole genome shotgun (WGS) entry which is preliminary data.</text>
</comment>
<reference evidence="2 3" key="1">
    <citation type="submission" date="2021-03" db="EMBL/GenBank/DDBJ databases">
        <title>Sequencing the genomes of 1000 actinobacteria strains.</title>
        <authorList>
            <person name="Klenk H.-P."/>
        </authorList>
    </citation>
    <scope>NUCLEOTIDE SEQUENCE [LARGE SCALE GENOMIC DNA]</scope>
    <source>
        <strain evidence="2 3">DSM 14566</strain>
    </source>
</reference>
<keyword evidence="1" id="KW-0812">Transmembrane</keyword>
<keyword evidence="1" id="KW-0472">Membrane</keyword>
<evidence type="ECO:0008006" key="4">
    <source>
        <dbReference type="Google" id="ProtNLM"/>
    </source>
</evidence>
<name>A0ABS4X0B0_9MICO</name>
<keyword evidence="1" id="KW-1133">Transmembrane helix</keyword>